<evidence type="ECO:0000256" key="3">
    <source>
        <dbReference type="ARBA" id="ARBA00022729"/>
    </source>
</evidence>
<feature type="domain" description="Solute-binding protein family 5" evidence="5">
    <location>
        <begin position="76"/>
        <end position="433"/>
    </location>
</feature>
<dbReference type="SUPFAM" id="SSF53850">
    <property type="entry name" value="Periplasmic binding protein-like II"/>
    <property type="match status" value="1"/>
</dbReference>
<evidence type="ECO:0000256" key="1">
    <source>
        <dbReference type="ARBA" id="ARBA00005695"/>
    </source>
</evidence>
<dbReference type="InterPro" id="IPR030678">
    <property type="entry name" value="Peptide/Ni-bd"/>
</dbReference>
<dbReference type="Gene3D" id="3.10.105.10">
    <property type="entry name" value="Dipeptide-binding Protein, Domain 3"/>
    <property type="match status" value="1"/>
</dbReference>
<dbReference type="PANTHER" id="PTHR30290">
    <property type="entry name" value="PERIPLASMIC BINDING COMPONENT OF ABC TRANSPORTER"/>
    <property type="match status" value="1"/>
</dbReference>
<keyword evidence="3 4" id="KW-0732">Signal</keyword>
<feature type="chain" id="PRO_5047223738" evidence="4">
    <location>
        <begin position="30"/>
        <end position="514"/>
    </location>
</feature>
<keyword evidence="7" id="KW-1185">Reference proteome</keyword>
<name>A0ABV6AWA5_9DEIO</name>
<evidence type="ECO:0000256" key="4">
    <source>
        <dbReference type="SAM" id="SignalP"/>
    </source>
</evidence>
<dbReference type="EMBL" id="JBHLYR010000013">
    <property type="protein sequence ID" value="MFB9991297.1"/>
    <property type="molecule type" value="Genomic_DNA"/>
</dbReference>
<keyword evidence="2" id="KW-0813">Transport</keyword>
<comment type="caution">
    <text evidence="6">The sequence shown here is derived from an EMBL/GenBank/DDBJ whole genome shotgun (WGS) entry which is preliminary data.</text>
</comment>
<gene>
    <name evidence="6" type="ORF">ACFFLM_04795</name>
</gene>
<comment type="similarity">
    <text evidence="1">Belongs to the bacterial solute-binding protein 5 family.</text>
</comment>
<evidence type="ECO:0000256" key="2">
    <source>
        <dbReference type="ARBA" id="ARBA00022448"/>
    </source>
</evidence>
<accession>A0ABV6AWA5</accession>
<dbReference type="Proteomes" id="UP001589733">
    <property type="component" value="Unassembled WGS sequence"/>
</dbReference>
<organism evidence="6 7">
    <name type="scientific">Deinococcus oregonensis</name>
    <dbReference type="NCBI Taxonomy" id="1805970"/>
    <lineage>
        <taxon>Bacteria</taxon>
        <taxon>Thermotogati</taxon>
        <taxon>Deinococcota</taxon>
        <taxon>Deinococci</taxon>
        <taxon>Deinococcales</taxon>
        <taxon>Deinococcaceae</taxon>
        <taxon>Deinococcus</taxon>
    </lineage>
</organism>
<proteinExistence type="inferred from homology"/>
<evidence type="ECO:0000313" key="6">
    <source>
        <dbReference type="EMBL" id="MFB9991297.1"/>
    </source>
</evidence>
<protein>
    <submittedName>
        <fullName evidence="6">ABC transporter substrate-binding protein</fullName>
    </submittedName>
</protein>
<dbReference type="Gene3D" id="3.40.190.10">
    <property type="entry name" value="Periplasmic binding protein-like II"/>
    <property type="match status" value="1"/>
</dbReference>
<dbReference type="PANTHER" id="PTHR30290:SF9">
    <property type="entry name" value="OLIGOPEPTIDE-BINDING PROTEIN APPA"/>
    <property type="match status" value="1"/>
</dbReference>
<dbReference type="InterPro" id="IPR039424">
    <property type="entry name" value="SBP_5"/>
</dbReference>
<reference evidence="6 7" key="1">
    <citation type="submission" date="2024-09" db="EMBL/GenBank/DDBJ databases">
        <authorList>
            <person name="Sun Q."/>
            <person name="Mori K."/>
        </authorList>
    </citation>
    <scope>NUCLEOTIDE SEQUENCE [LARGE SCALE GENOMIC DNA]</scope>
    <source>
        <strain evidence="6 7">JCM 13503</strain>
    </source>
</reference>
<dbReference type="InterPro" id="IPR000914">
    <property type="entry name" value="SBP_5_dom"/>
</dbReference>
<evidence type="ECO:0000313" key="7">
    <source>
        <dbReference type="Proteomes" id="UP001589733"/>
    </source>
</evidence>
<dbReference type="PIRSF" id="PIRSF002741">
    <property type="entry name" value="MppA"/>
    <property type="match status" value="1"/>
</dbReference>
<dbReference type="CDD" id="cd08516">
    <property type="entry name" value="PBP2_NikA_DppA_OppA_like_11"/>
    <property type="match status" value="1"/>
</dbReference>
<feature type="signal peptide" evidence="4">
    <location>
        <begin position="1"/>
        <end position="29"/>
    </location>
</feature>
<dbReference type="Pfam" id="PF00496">
    <property type="entry name" value="SBP_bac_5"/>
    <property type="match status" value="1"/>
</dbReference>
<evidence type="ECO:0000259" key="5">
    <source>
        <dbReference type="Pfam" id="PF00496"/>
    </source>
</evidence>
<sequence length="514" mass="55973">MSTQTRAVRPLTVTLLLALSGAVLGTAHAQTSGGILRAGMQADPVGLDPHVTEATSTRNQLENVYDTLVAFDATGKIVPSLATRWTVSKDGLTWTFTLRSGVKFHNGRALEASDVAYSINRIKNPATKSPRIGDFELVKSVTAPSKSSVVITLSKPFSPLLSKLAFSLNVIVPKEAVATLNTRPVGTGPFRFVEYVPQTRMVLRKNPDFWGKDAKGNKLPYLDGITYSYLPDPTARVTALRTGTVDWIEYVPATDITTLKANAAVNVLGGPAANYRALFFNVNEKPLNDPRVRRAIAYAINNQEVVDVALLGVGGLASAGTTFPNGSYYAKPDPSYGKPNLNKARELLKAAGFPNGFTLNLKVTSTYDFLRTPAEILQAQLAPLGIKVNITALEWSVYLPDILKKNYMATILGESGQGDPDDYLYTPFASDSGGNLTNFKDATIDGWLDQGRQIADPAARKALYAKVQQRLVELSPMVFLYSSTQYEAARKAVQGYQHFPNTSYIGLRNTWLQR</sequence>
<dbReference type="RefSeq" id="WP_380006082.1">
    <property type="nucleotide sequence ID" value="NZ_JBHLYR010000013.1"/>
</dbReference>